<accession>A0A1H1D7R3</accession>
<protein>
    <submittedName>
        <fullName evidence="2">Uncharacterized protein</fullName>
    </submittedName>
</protein>
<proteinExistence type="predicted"/>
<dbReference type="STRING" id="995062.SAMN04489718_1941"/>
<dbReference type="InterPro" id="IPR045592">
    <property type="entry name" value="DUF6461"/>
</dbReference>
<dbReference type="OrthoDB" id="4198010at2"/>
<name>A0A1H1D7R3_9ACTN</name>
<feature type="region of interest" description="Disordered" evidence="1">
    <location>
        <begin position="197"/>
        <end position="220"/>
    </location>
</feature>
<dbReference type="Pfam" id="PF20062">
    <property type="entry name" value="DUF6461"/>
    <property type="match status" value="1"/>
</dbReference>
<dbReference type="Proteomes" id="UP000199301">
    <property type="component" value="Unassembled WGS sequence"/>
</dbReference>
<sequence>MGSVSAEVSRYGWISRSPIRDAACLTLVHEADTTLVARSFGADPEQGRNWSFEEFCEEAFACAERQSLIGLRTVGEWTLVAEESRFEGVRHDVLESASADTEAVAIHWDLDRATTLSHAVHGAVRTSFEAVLPEYRTGTRPDDLEVVRAGLPWHESEEVPLVLALAARVTGCELMPHWFAGQFLTCPVKSCEGLTTTGYPGATGDSGRARPVGNPRGWRA</sequence>
<keyword evidence="3" id="KW-1185">Reference proteome</keyword>
<dbReference type="AlphaFoldDB" id="A0A1H1D7R3"/>
<reference evidence="3" key="1">
    <citation type="submission" date="2016-10" db="EMBL/GenBank/DDBJ databases">
        <authorList>
            <person name="Varghese N."/>
            <person name="Submissions S."/>
        </authorList>
    </citation>
    <scope>NUCLEOTIDE SEQUENCE [LARGE SCALE GENOMIC DNA]</scope>
    <source>
        <strain evidence="3">DSM 45459</strain>
    </source>
</reference>
<dbReference type="RefSeq" id="WP_139186536.1">
    <property type="nucleotide sequence ID" value="NZ_FNKO01000002.1"/>
</dbReference>
<evidence type="ECO:0000256" key="1">
    <source>
        <dbReference type="SAM" id="MobiDB-lite"/>
    </source>
</evidence>
<dbReference type="EMBL" id="FNKO01000002">
    <property type="protein sequence ID" value="SDQ72567.1"/>
    <property type="molecule type" value="Genomic_DNA"/>
</dbReference>
<gene>
    <name evidence="2" type="ORF">SAMN04489718_1941</name>
</gene>
<organism evidence="2 3">
    <name type="scientific">Actinopolyspora saharensis</name>
    <dbReference type="NCBI Taxonomy" id="995062"/>
    <lineage>
        <taxon>Bacteria</taxon>
        <taxon>Bacillati</taxon>
        <taxon>Actinomycetota</taxon>
        <taxon>Actinomycetes</taxon>
        <taxon>Actinopolysporales</taxon>
        <taxon>Actinopolysporaceae</taxon>
        <taxon>Actinopolyspora</taxon>
    </lineage>
</organism>
<evidence type="ECO:0000313" key="2">
    <source>
        <dbReference type="EMBL" id="SDQ72567.1"/>
    </source>
</evidence>
<evidence type="ECO:0000313" key="3">
    <source>
        <dbReference type="Proteomes" id="UP000199301"/>
    </source>
</evidence>